<gene>
    <name evidence="2" type="ORF">AWN68_05785</name>
</gene>
<dbReference type="InterPro" id="IPR036390">
    <property type="entry name" value="WH_DNA-bd_sf"/>
</dbReference>
<name>A0A150XCX1_9BACT</name>
<evidence type="ECO:0000313" key="3">
    <source>
        <dbReference type="Proteomes" id="UP000075615"/>
    </source>
</evidence>
<dbReference type="SUPFAM" id="SSF46785">
    <property type="entry name" value="Winged helix' DNA-binding domain"/>
    <property type="match status" value="1"/>
</dbReference>
<dbReference type="Gene3D" id="1.10.10.10">
    <property type="entry name" value="Winged helix-like DNA-binding domain superfamily/Winged helix DNA-binding domain"/>
    <property type="match status" value="1"/>
</dbReference>
<dbReference type="RefSeq" id="WP_068415715.1">
    <property type="nucleotide sequence ID" value="NZ_LRDB01000023.1"/>
</dbReference>
<comment type="caution">
    <text evidence="2">The sequence shown here is derived from an EMBL/GenBank/DDBJ whole genome shotgun (WGS) entry which is preliminary data.</text>
</comment>
<dbReference type="OrthoDB" id="982587at2"/>
<keyword evidence="3" id="KW-1185">Reference proteome</keyword>
<protein>
    <submittedName>
        <fullName evidence="2">PadR family transcriptional regulator</fullName>
    </submittedName>
</protein>
<organism evidence="2 3">
    <name type="scientific">Roseivirga echinicomitans</name>
    <dbReference type="NCBI Taxonomy" id="296218"/>
    <lineage>
        <taxon>Bacteria</taxon>
        <taxon>Pseudomonadati</taxon>
        <taxon>Bacteroidota</taxon>
        <taxon>Cytophagia</taxon>
        <taxon>Cytophagales</taxon>
        <taxon>Roseivirgaceae</taxon>
        <taxon>Roseivirga</taxon>
    </lineage>
</organism>
<dbReference type="Proteomes" id="UP000075615">
    <property type="component" value="Unassembled WGS sequence"/>
</dbReference>
<dbReference type="STRING" id="296218.AWN68_05785"/>
<sequence length="112" mass="12584">MKGTYLGEFQEIVLLTILVLHENAYGVSVQEEIEKRTGRGVSRGALHTAFTRLEEKGFIQSEYGGATAERGGRRKRFYQVTNLGKSSLNEAKEVRDELWNSVPKIALQKIQG</sequence>
<dbReference type="InterPro" id="IPR036388">
    <property type="entry name" value="WH-like_DNA-bd_sf"/>
</dbReference>
<reference evidence="2 3" key="1">
    <citation type="submission" date="2016-01" db="EMBL/GenBank/DDBJ databases">
        <title>Genome sequencing of Roseivirga echinicomitans KMM 6058.</title>
        <authorList>
            <person name="Selvaratnam C."/>
            <person name="Thevarajoo S."/>
            <person name="Goh K.M."/>
            <person name="Ee R."/>
            <person name="Chan K.-G."/>
            <person name="Chong C.S."/>
        </authorList>
    </citation>
    <scope>NUCLEOTIDE SEQUENCE [LARGE SCALE GENOMIC DNA]</scope>
    <source>
        <strain evidence="2 3">KMM 6058</strain>
    </source>
</reference>
<dbReference type="Pfam" id="PF03551">
    <property type="entry name" value="PadR"/>
    <property type="match status" value="1"/>
</dbReference>
<evidence type="ECO:0000259" key="1">
    <source>
        <dbReference type="Pfam" id="PF03551"/>
    </source>
</evidence>
<feature type="domain" description="Transcription regulator PadR N-terminal" evidence="1">
    <location>
        <begin position="16"/>
        <end position="89"/>
    </location>
</feature>
<proteinExistence type="predicted"/>
<accession>A0A150XCX1</accession>
<dbReference type="AlphaFoldDB" id="A0A150XCX1"/>
<evidence type="ECO:0000313" key="2">
    <source>
        <dbReference type="EMBL" id="KYG76541.1"/>
    </source>
</evidence>
<dbReference type="InterPro" id="IPR005149">
    <property type="entry name" value="Tscrpt_reg_PadR_N"/>
</dbReference>
<dbReference type="EMBL" id="LRDB01000023">
    <property type="protein sequence ID" value="KYG76541.1"/>
    <property type="molecule type" value="Genomic_DNA"/>
</dbReference>